<feature type="binding site" evidence="6">
    <location>
        <position position="234"/>
    </location>
    <ligand>
        <name>Cu cation</name>
        <dbReference type="ChEBI" id="CHEBI:23378"/>
    </ligand>
</feature>
<dbReference type="PANTHER" id="PTHR36507">
    <property type="entry name" value="BLL1555 PROTEIN"/>
    <property type="match status" value="1"/>
</dbReference>
<dbReference type="Gene3D" id="2.60.40.420">
    <property type="entry name" value="Cupredoxins - blue copper proteins"/>
    <property type="match status" value="1"/>
</dbReference>
<evidence type="ECO:0000259" key="7">
    <source>
        <dbReference type="Pfam" id="PF13473"/>
    </source>
</evidence>
<evidence type="ECO:0000256" key="4">
    <source>
        <dbReference type="ARBA" id="ARBA00022764"/>
    </source>
</evidence>
<dbReference type="InterPro" id="IPR036423">
    <property type="entry name" value="SOD-like_Cu/Zn_dom_sf"/>
</dbReference>
<evidence type="ECO:0000256" key="5">
    <source>
        <dbReference type="ARBA" id="ARBA00022982"/>
    </source>
</evidence>
<gene>
    <name evidence="8" type="ORF">ABOD76_20215</name>
</gene>
<feature type="domain" description="EfeO-type cupredoxin-like" evidence="7">
    <location>
        <begin position="143"/>
        <end position="240"/>
    </location>
</feature>
<evidence type="ECO:0000256" key="1">
    <source>
        <dbReference type="ARBA" id="ARBA00004418"/>
    </source>
</evidence>
<dbReference type="SUPFAM" id="SSF49503">
    <property type="entry name" value="Cupredoxins"/>
    <property type="match status" value="1"/>
</dbReference>
<comment type="similarity">
    <text evidence="2">Belongs to the Cu-Zn superoxide dismutase family.</text>
</comment>
<geneLocation type="plasmid" evidence="8">
    <name>pDson02</name>
</geneLocation>
<dbReference type="InterPro" id="IPR002386">
    <property type="entry name" value="Amicyanin/Pseudoazurin"/>
</dbReference>
<organism evidence="8">
    <name type="scientific">Deinococcus sonorensis KR-87</name>
    <dbReference type="NCBI Taxonomy" id="694439"/>
    <lineage>
        <taxon>Bacteria</taxon>
        <taxon>Thermotogati</taxon>
        <taxon>Deinococcota</taxon>
        <taxon>Deinococci</taxon>
        <taxon>Deinococcales</taxon>
        <taxon>Deinococcaceae</taxon>
        <taxon>Deinococcus</taxon>
    </lineage>
</organism>
<feature type="binding site" evidence="6">
    <location>
        <position position="228"/>
    </location>
    <ligand>
        <name>Cu cation</name>
        <dbReference type="ChEBI" id="CHEBI:23378"/>
    </ligand>
</feature>
<sequence length="243" mass="25197">MRRVQGQAVARQVMLSAVLALGLVVAAPVKEYAFRHTPSTVNPAATGVMTVSPTTPGTSGLMLSLSGLTPAARYIAQVHRLGDTASGDPCLSGGAVTSTLPPVTADAQGRATLSMRTATARLAGPEAAYIDIRLSIDPAVVPLCAALIAAPSAASATPAAVHVSIRDNTFMPATLTVKAGTTVTWTEDGQVSHNVISVDLPDLHSPTLNPGSTYRYTFNKPGTYTYYCSFHEGMSATITVTNR</sequence>
<reference evidence="8" key="1">
    <citation type="submission" date="2024-06" db="EMBL/GenBank/DDBJ databases">
        <title>Draft Genome Sequence of Deinococcus sonorensis Type Strain KR-87, a Biofilm Producing Representative of the Genus Deinococcus.</title>
        <authorList>
            <person name="Boren L.S."/>
            <person name="Grosso R.A."/>
            <person name="Hugenberg-Cox A.N."/>
            <person name="Hill J.T.E."/>
            <person name="Albert C.M."/>
            <person name="Tuohy J.M."/>
        </authorList>
    </citation>
    <scope>NUCLEOTIDE SEQUENCE</scope>
    <source>
        <strain evidence="8">KR-87</strain>
        <plasmid evidence="8">pDson02</plasmid>
    </source>
</reference>
<evidence type="ECO:0000256" key="6">
    <source>
        <dbReference type="PIRSR" id="PIRSR602386-1"/>
    </source>
</evidence>
<evidence type="ECO:0000256" key="3">
    <source>
        <dbReference type="ARBA" id="ARBA00022448"/>
    </source>
</evidence>
<keyword evidence="4" id="KW-0574">Periplasm</keyword>
<dbReference type="RefSeq" id="WP_350245528.1">
    <property type="nucleotide sequence ID" value="NZ_CP158300.1"/>
</dbReference>
<dbReference type="AlphaFoldDB" id="A0AAU7UGV5"/>
<keyword evidence="6" id="KW-0186">Copper</keyword>
<feature type="binding site" evidence="6">
    <location>
        <position position="193"/>
    </location>
    <ligand>
        <name>Cu cation</name>
        <dbReference type="ChEBI" id="CHEBI:23378"/>
    </ligand>
</feature>
<dbReference type="GO" id="GO:0042597">
    <property type="term" value="C:periplasmic space"/>
    <property type="evidence" value="ECO:0007669"/>
    <property type="project" value="UniProtKB-SubCell"/>
</dbReference>
<keyword evidence="5" id="KW-0249">Electron transport</keyword>
<feature type="binding site" evidence="6">
    <location>
        <position position="231"/>
    </location>
    <ligand>
        <name>Cu cation</name>
        <dbReference type="ChEBI" id="CHEBI:23378"/>
    </ligand>
</feature>
<comment type="cofactor">
    <cofactor evidence="6">
        <name>Cu cation</name>
        <dbReference type="ChEBI" id="CHEBI:23378"/>
    </cofactor>
    <text evidence="6">Binds 1 copper ion per subunit.</text>
</comment>
<keyword evidence="6" id="KW-0479">Metal-binding</keyword>
<dbReference type="Pfam" id="PF13473">
    <property type="entry name" value="Cupredoxin_1"/>
    <property type="match status" value="1"/>
</dbReference>
<dbReference type="PRINTS" id="PR00155">
    <property type="entry name" value="AMICYANIN"/>
</dbReference>
<dbReference type="InterPro" id="IPR008972">
    <property type="entry name" value="Cupredoxin"/>
</dbReference>
<dbReference type="EMBL" id="CP158300">
    <property type="protein sequence ID" value="XBV87378.1"/>
    <property type="molecule type" value="Genomic_DNA"/>
</dbReference>
<name>A0AAU7UGV5_9DEIO</name>
<dbReference type="KEGG" id="dsc:ABOD76_20215"/>
<comment type="subcellular location">
    <subcellularLocation>
        <location evidence="1">Periplasm</location>
    </subcellularLocation>
</comment>
<protein>
    <submittedName>
        <fullName evidence="8">Cupredoxin domain-containing protein</fullName>
    </submittedName>
</protein>
<dbReference type="GO" id="GO:0009055">
    <property type="term" value="F:electron transfer activity"/>
    <property type="evidence" value="ECO:0007669"/>
    <property type="project" value="InterPro"/>
</dbReference>
<dbReference type="InterPro" id="IPR052721">
    <property type="entry name" value="ET_Amicyanin"/>
</dbReference>
<proteinExistence type="inferred from homology"/>
<dbReference type="GO" id="GO:0005507">
    <property type="term" value="F:copper ion binding"/>
    <property type="evidence" value="ECO:0007669"/>
    <property type="project" value="InterPro"/>
</dbReference>
<keyword evidence="3" id="KW-0813">Transport</keyword>
<evidence type="ECO:0000256" key="2">
    <source>
        <dbReference type="ARBA" id="ARBA00010457"/>
    </source>
</evidence>
<dbReference type="GO" id="GO:0006801">
    <property type="term" value="P:superoxide metabolic process"/>
    <property type="evidence" value="ECO:0007669"/>
    <property type="project" value="InterPro"/>
</dbReference>
<accession>A0AAU7UGV5</accession>
<dbReference type="SUPFAM" id="SSF49329">
    <property type="entry name" value="Cu,Zn superoxide dismutase-like"/>
    <property type="match status" value="1"/>
</dbReference>
<keyword evidence="8" id="KW-0614">Plasmid</keyword>
<evidence type="ECO:0000313" key="8">
    <source>
        <dbReference type="EMBL" id="XBV87378.1"/>
    </source>
</evidence>
<dbReference type="PANTHER" id="PTHR36507:SF1">
    <property type="entry name" value="BLL1555 PROTEIN"/>
    <property type="match status" value="1"/>
</dbReference>
<dbReference type="InterPro" id="IPR028096">
    <property type="entry name" value="EfeO_Cupredoxin"/>
</dbReference>